<accession>A0A095SQD2</accession>
<dbReference type="Gene3D" id="3.60.160.10">
    <property type="entry name" value="Mitochondrial biogenesis AIM24"/>
    <property type="match status" value="1"/>
</dbReference>
<dbReference type="OrthoDB" id="9779518at2"/>
<name>A0A095SQD2_9GAMM</name>
<dbReference type="Pfam" id="PF01987">
    <property type="entry name" value="AIM24"/>
    <property type="match status" value="1"/>
</dbReference>
<gene>
    <name evidence="1" type="ORF">Y5S_00221</name>
</gene>
<dbReference type="NCBIfam" id="TIGR00266">
    <property type="entry name" value="TIGR00266 family protein"/>
    <property type="match status" value="1"/>
</dbReference>
<proteinExistence type="predicted"/>
<dbReference type="AlphaFoldDB" id="A0A095SQD2"/>
<dbReference type="InterPro" id="IPR016031">
    <property type="entry name" value="Trp_RNA-bd_attenuator-like_dom"/>
</dbReference>
<evidence type="ECO:0000313" key="2">
    <source>
        <dbReference type="Proteomes" id="UP000029444"/>
    </source>
</evidence>
<sequence length="220" mass="24024">MKTEIKGGAAFSYIDMDLEPGESVITEADAMSSMDARLDLKAIFNGGLLRGLLRKFLGGETLFVSRFTNNADSPARLTIVQPTPGEVRCHELNGDSLFLQPGAFLACEETVSLGLRWAGFISWIAREGLFRLEVKGTGKVWYGAYGALLEREVDGEFIVDTSHLVAYDPTIKLKLQLAAGLFSSFFSGEGLVTRVQGKGRVVIQTRSISGITSWVNPKLR</sequence>
<dbReference type="eggNOG" id="COG2013">
    <property type="taxonomic scope" value="Bacteria"/>
</dbReference>
<dbReference type="RefSeq" id="WP_035229549.1">
    <property type="nucleotide sequence ID" value="NZ_ARXV01000001.1"/>
</dbReference>
<dbReference type="PATRIC" id="fig|1177154.3.peg.224"/>
<dbReference type="Proteomes" id="UP000029444">
    <property type="component" value="Unassembled WGS sequence"/>
</dbReference>
<reference evidence="1 2" key="1">
    <citation type="submission" date="2012-09" db="EMBL/GenBank/DDBJ databases">
        <title>Genome Sequence of alkane-degrading Bacterium Alcanivorax sp. 19-m-6.</title>
        <authorList>
            <person name="Lai Q."/>
            <person name="Shao Z."/>
        </authorList>
    </citation>
    <scope>NUCLEOTIDE SEQUENCE [LARGE SCALE GENOMIC DNA]</scope>
    <source>
        <strain evidence="1 2">19-m-6</strain>
    </source>
</reference>
<dbReference type="EMBL" id="ARXV01000001">
    <property type="protein sequence ID" value="KGD66554.1"/>
    <property type="molecule type" value="Genomic_DNA"/>
</dbReference>
<dbReference type="PANTHER" id="PTHR43657">
    <property type="entry name" value="TRYPTOPHAN RNA-BINDING ATTENUATOR PROTEIN-LIKE PROTEIN"/>
    <property type="match status" value="1"/>
</dbReference>
<evidence type="ECO:0008006" key="3">
    <source>
        <dbReference type="Google" id="ProtNLM"/>
    </source>
</evidence>
<comment type="caution">
    <text evidence="1">The sequence shown here is derived from an EMBL/GenBank/DDBJ whole genome shotgun (WGS) entry which is preliminary data.</text>
</comment>
<protein>
    <recommendedName>
        <fullName evidence="3">TIGR00266 family protein</fullName>
    </recommendedName>
</protein>
<evidence type="ECO:0000313" key="1">
    <source>
        <dbReference type="EMBL" id="KGD66554.1"/>
    </source>
</evidence>
<keyword evidence="2" id="KW-1185">Reference proteome</keyword>
<dbReference type="STRING" id="1177154.Y5S_00221"/>
<organism evidence="1 2">
    <name type="scientific">Alcanivorax nanhaiticus</name>
    <dbReference type="NCBI Taxonomy" id="1177154"/>
    <lineage>
        <taxon>Bacteria</taxon>
        <taxon>Pseudomonadati</taxon>
        <taxon>Pseudomonadota</taxon>
        <taxon>Gammaproteobacteria</taxon>
        <taxon>Oceanospirillales</taxon>
        <taxon>Alcanivoracaceae</taxon>
        <taxon>Alcanivorax</taxon>
    </lineage>
</organism>
<dbReference type="InterPro" id="IPR002838">
    <property type="entry name" value="AIM24"/>
</dbReference>
<dbReference type="InterPro" id="IPR036983">
    <property type="entry name" value="AIM24_sf"/>
</dbReference>
<dbReference type="PANTHER" id="PTHR43657:SF1">
    <property type="entry name" value="ALTERED INHERITANCE OF MITOCHONDRIA PROTEIN 24, MITOCHONDRIAL"/>
    <property type="match status" value="1"/>
</dbReference>
<dbReference type="SUPFAM" id="SSF51219">
    <property type="entry name" value="TRAP-like"/>
    <property type="match status" value="1"/>
</dbReference>